<dbReference type="Proteomes" id="UP000242263">
    <property type="component" value="Unassembled WGS sequence"/>
</dbReference>
<evidence type="ECO:0000313" key="2">
    <source>
        <dbReference type="Proteomes" id="UP000242263"/>
    </source>
</evidence>
<dbReference type="AlphaFoldDB" id="A0A2I1M3Y7"/>
<evidence type="ECO:0000313" key="1">
    <source>
        <dbReference type="EMBL" id="PKZ14855.1"/>
    </source>
</evidence>
<name>A0A2I1M3Y7_9BIFI</name>
<organism evidence="1 2">
    <name type="scientific">Alloscardovia omnicolens</name>
    <dbReference type="NCBI Taxonomy" id="419015"/>
    <lineage>
        <taxon>Bacteria</taxon>
        <taxon>Bacillati</taxon>
        <taxon>Actinomycetota</taxon>
        <taxon>Actinomycetes</taxon>
        <taxon>Bifidobacteriales</taxon>
        <taxon>Bifidobacteriaceae</taxon>
        <taxon>Alloscardovia</taxon>
    </lineage>
</organism>
<gene>
    <name evidence="1" type="ORF">CYJ32_04890</name>
</gene>
<reference evidence="1 2" key="1">
    <citation type="submission" date="2017-12" db="EMBL/GenBank/DDBJ databases">
        <title>Phylogenetic diversity of female urinary microbiome.</title>
        <authorList>
            <person name="Thomas-White K."/>
            <person name="Wolfe A.J."/>
        </authorList>
    </citation>
    <scope>NUCLEOTIDE SEQUENCE [LARGE SCALE GENOMIC DNA]</scope>
    <source>
        <strain evidence="1 2">UMB0064</strain>
    </source>
</reference>
<protein>
    <submittedName>
        <fullName evidence="1">Uncharacterized protein</fullName>
    </submittedName>
</protein>
<accession>A0A2I1M3Y7</accession>
<comment type="caution">
    <text evidence="1">The sequence shown here is derived from an EMBL/GenBank/DDBJ whole genome shotgun (WGS) entry which is preliminary data.</text>
</comment>
<dbReference type="EMBL" id="PKGU01000003">
    <property type="protein sequence ID" value="PKZ14855.1"/>
    <property type="molecule type" value="Genomic_DNA"/>
</dbReference>
<proteinExistence type="predicted"/>
<sequence length="235" mass="28204">MFYSEEDNWEALTYFSHIKNQYCTSEPYNSIPIDELHKLLFEYSQHTFSSKQFNISKIDERLSIYTTPSVYNKHRTYTEHLKNSYNRIYIGDLSIQKEITFIQEYFHSLCSEISENEHDHLYFSIKNTNRFTLELLMKKNKIGRHIGESLLRTYIEVYINLFIQTHFHKAKYLNTISDFISQASDKLNMNRDELLNRISSFENLNTNPYDITKLRTIENQLSYISQIDKALKELR</sequence>